<protein>
    <submittedName>
        <fullName evidence="1">Uncharacterized protein</fullName>
    </submittedName>
</protein>
<dbReference type="Proteomes" id="UP001055439">
    <property type="component" value="Chromosome 5"/>
</dbReference>
<reference evidence="1" key="1">
    <citation type="submission" date="2022-05" db="EMBL/GenBank/DDBJ databases">
        <title>The Musa troglodytarum L. genome provides insights into the mechanism of non-climacteric behaviour and enrichment of carotenoids.</title>
        <authorList>
            <person name="Wang J."/>
        </authorList>
    </citation>
    <scope>NUCLEOTIDE SEQUENCE</scope>
    <source>
        <tissue evidence="1">Leaf</tissue>
    </source>
</reference>
<name>A0A9E7FWW7_9LILI</name>
<proteinExistence type="predicted"/>
<dbReference type="EMBL" id="CP097507">
    <property type="protein sequence ID" value="URE01902.1"/>
    <property type="molecule type" value="Genomic_DNA"/>
</dbReference>
<dbReference type="AlphaFoldDB" id="A0A9E7FWW7"/>
<organism evidence="1 2">
    <name type="scientific">Musa troglodytarum</name>
    <name type="common">fe'i banana</name>
    <dbReference type="NCBI Taxonomy" id="320322"/>
    <lineage>
        <taxon>Eukaryota</taxon>
        <taxon>Viridiplantae</taxon>
        <taxon>Streptophyta</taxon>
        <taxon>Embryophyta</taxon>
        <taxon>Tracheophyta</taxon>
        <taxon>Spermatophyta</taxon>
        <taxon>Magnoliopsida</taxon>
        <taxon>Liliopsida</taxon>
        <taxon>Zingiberales</taxon>
        <taxon>Musaceae</taxon>
        <taxon>Musa</taxon>
    </lineage>
</organism>
<keyword evidence="2" id="KW-1185">Reference proteome</keyword>
<evidence type="ECO:0000313" key="1">
    <source>
        <dbReference type="EMBL" id="URE01902.1"/>
    </source>
</evidence>
<accession>A0A9E7FWW7</accession>
<evidence type="ECO:0000313" key="2">
    <source>
        <dbReference type="Proteomes" id="UP001055439"/>
    </source>
</evidence>
<gene>
    <name evidence="1" type="ORF">MUK42_28650</name>
</gene>
<sequence>MADVLPVEPLARLRLSICCVHSKGRINDHSLATQQKAHSIDETKLHWLLHSAELPNPPSRTANTKRTQAATWIKSLVVSKQGIGDSSQNGW</sequence>